<dbReference type="SUPFAM" id="SSF52047">
    <property type="entry name" value="RNI-like"/>
    <property type="match status" value="1"/>
</dbReference>
<evidence type="ECO:0008006" key="3">
    <source>
        <dbReference type="Google" id="ProtNLM"/>
    </source>
</evidence>
<sequence length="397" mass="45203">MGASVLPTEVWERVIDWVPYYEHRKDSRNTLYACSLVCRSWVHRSQFHLFVRIELSNTRQANSFIDILAHSPVIASGLRVLIISPSRSKAKPMEKIPSCFYNWIYVVLATLPPLLPHLEALEFRGLPILHPNFILMASRFKTIRRLRLHNIVYQSFSEIIRLINRFSLLQTLEVYNVQWNQPSSCYPSKRHRIKELISGPDNGCQSDMLNWMCSSQSIVALHSLKLHAVDVLLVPTLNTILHLCMRSLQTLAIHFTSGIPDNLALPGFAGHLALKSLDLRNIPFQALVTFLSRPTQAIPSGIRVLQVSLRPAKYEATFDTKNQPDWRKIDQALKNRKLEHLDALVIWTTPVKGGDALYENIRIACEGALPKAFESGVLCWGNLNTRFGAIFYLVTCV</sequence>
<comment type="caution">
    <text evidence="1">The sequence shown here is derived from an EMBL/GenBank/DDBJ whole genome shotgun (WGS) entry which is preliminary data.</text>
</comment>
<dbReference type="EMBL" id="JANAWD010000630">
    <property type="protein sequence ID" value="KAJ3477111.1"/>
    <property type="molecule type" value="Genomic_DNA"/>
</dbReference>
<dbReference type="Gene3D" id="3.80.10.10">
    <property type="entry name" value="Ribonuclease Inhibitor"/>
    <property type="match status" value="1"/>
</dbReference>
<dbReference type="AlphaFoldDB" id="A0AAD5UTG9"/>
<protein>
    <recommendedName>
        <fullName evidence="3">F-box domain-containing protein</fullName>
    </recommendedName>
</protein>
<name>A0AAD5UTG9_9APHY</name>
<organism evidence="1 2">
    <name type="scientific">Meripilus lineatus</name>
    <dbReference type="NCBI Taxonomy" id="2056292"/>
    <lineage>
        <taxon>Eukaryota</taxon>
        <taxon>Fungi</taxon>
        <taxon>Dikarya</taxon>
        <taxon>Basidiomycota</taxon>
        <taxon>Agaricomycotina</taxon>
        <taxon>Agaricomycetes</taxon>
        <taxon>Polyporales</taxon>
        <taxon>Meripilaceae</taxon>
        <taxon>Meripilus</taxon>
    </lineage>
</organism>
<gene>
    <name evidence="1" type="ORF">NLI96_g10690</name>
</gene>
<reference evidence="1" key="1">
    <citation type="submission" date="2022-07" db="EMBL/GenBank/DDBJ databases">
        <title>Genome Sequence of Physisporinus lineatus.</title>
        <authorList>
            <person name="Buettner E."/>
        </authorList>
    </citation>
    <scope>NUCLEOTIDE SEQUENCE</scope>
    <source>
        <strain evidence="1">VT162</strain>
    </source>
</reference>
<accession>A0AAD5UTG9</accession>
<keyword evidence="2" id="KW-1185">Reference proteome</keyword>
<proteinExistence type="predicted"/>
<dbReference type="Proteomes" id="UP001212997">
    <property type="component" value="Unassembled WGS sequence"/>
</dbReference>
<evidence type="ECO:0000313" key="1">
    <source>
        <dbReference type="EMBL" id="KAJ3477111.1"/>
    </source>
</evidence>
<evidence type="ECO:0000313" key="2">
    <source>
        <dbReference type="Proteomes" id="UP001212997"/>
    </source>
</evidence>
<dbReference type="InterPro" id="IPR032675">
    <property type="entry name" value="LRR_dom_sf"/>
</dbReference>